<name>A0A2U1J0A4_SMIAN</name>
<sequence length="764" mass="88715">MSQTFALSMINQTQGEKQKEWIKLFKQMVKGTIDIGSNKPFEKYASWLTLKVMYGGFATKNLLAGGELEKHEIDLTEHLKLKKEAKDVRIFLNNFFVLEQIGISALETMLENKKYRINVPEEGALLVYTWLMKNNHQKIAEKLLETIRVHFNKVRFYPQPAETPFNSKVIFLSSVEQVIQKLSSTISSKREREKLLYQRYKKRTEITNTVVELWLETFDNPSDIPTVEYINGKNVTVGDSWPCCKYPLDWDQRAQNALLEYKEHIDLYTRKKKGYQNFLFEILELASKDKTALTGRNVCFIRSYIASIKNKKGLPGSEKRKQFMETKAKEFETFLSRDPEILKEHSIKMLENHNNEMGLSNEQYETISNELKQSFSNHPYLEKILVILSKLKELTFDELFDPKYLCSLENLASEIPKLMIPMRASVVTDPSLNYLFEQLLYSFSKRRSYLLLNYESQIKTKDIPWIKPIMQFSTGDCKDEAFEFCRKVLKNVVFNFPSTLLPNKFISQIQPLINMAGLKDSVVFSEELAADIFMGSFTKKYAVGFESNINYTRRTIYDKYYELDSDKLISELRAINLSSENSKDSKFDERTEYFTSMCYHRADIFSNISTQANHLVSNGMIIEQSQILTSHNLSLIFGELEVDEMLRQNINDVISRCLKGVMRSIKVSLIMKKSRSNNKNVRYASIMSYYKQTAFSFRNLVFYISVKQKLGDSLDDIIDLISSVLGNKNMDLEGYKGYFDDLLGVMKGNERQGQMFLGWKSGGL</sequence>
<protein>
    <submittedName>
        <fullName evidence="1">Uncharacterized protein</fullName>
    </submittedName>
</protein>
<dbReference type="Proteomes" id="UP000245591">
    <property type="component" value="Unassembled WGS sequence"/>
</dbReference>
<dbReference type="EMBL" id="MBFU01000543">
    <property type="protein sequence ID" value="PVZ98491.1"/>
    <property type="molecule type" value="Genomic_DNA"/>
</dbReference>
<gene>
    <name evidence="1" type="ORF">BB558_005517</name>
</gene>
<organism evidence="1 2">
    <name type="scientific">Smittium angustum</name>
    <dbReference type="NCBI Taxonomy" id="133377"/>
    <lineage>
        <taxon>Eukaryota</taxon>
        <taxon>Fungi</taxon>
        <taxon>Fungi incertae sedis</taxon>
        <taxon>Zoopagomycota</taxon>
        <taxon>Kickxellomycotina</taxon>
        <taxon>Harpellomycetes</taxon>
        <taxon>Harpellales</taxon>
        <taxon>Legeriomycetaceae</taxon>
        <taxon>Smittium</taxon>
    </lineage>
</organism>
<evidence type="ECO:0000313" key="1">
    <source>
        <dbReference type="EMBL" id="PVZ98491.1"/>
    </source>
</evidence>
<accession>A0A2U1J0A4</accession>
<proteinExistence type="predicted"/>
<dbReference type="AlphaFoldDB" id="A0A2U1J0A4"/>
<keyword evidence="2" id="KW-1185">Reference proteome</keyword>
<comment type="caution">
    <text evidence="1">The sequence shown here is derived from an EMBL/GenBank/DDBJ whole genome shotgun (WGS) entry which is preliminary data.</text>
</comment>
<reference evidence="1 2" key="1">
    <citation type="journal article" date="2018" name="MBio">
        <title>Comparative Genomics Reveals the Core Gene Toolbox for the Fungus-Insect Symbiosis.</title>
        <authorList>
            <person name="Wang Y."/>
            <person name="Stata M."/>
            <person name="Wang W."/>
            <person name="Stajich J.E."/>
            <person name="White M.M."/>
            <person name="Moncalvo J.M."/>
        </authorList>
    </citation>
    <scope>NUCLEOTIDE SEQUENCE [LARGE SCALE GENOMIC DNA]</scope>
    <source>
        <strain evidence="1 2">AUS-126-30</strain>
    </source>
</reference>
<evidence type="ECO:0000313" key="2">
    <source>
        <dbReference type="Proteomes" id="UP000245591"/>
    </source>
</evidence>